<dbReference type="PANTHER" id="PTHR13610">
    <property type="entry name" value="METHYLTRANSFERASE DOMAIN-CONTAINING PROTEIN"/>
    <property type="match status" value="1"/>
</dbReference>
<evidence type="ECO:0000313" key="8">
    <source>
        <dbReference type="RefSeq" id="XP_030754508.1"/>
    </source>
</evidence>
<dbReference type="GO" id="GO:1905706">
    <property type="term" value="P:regulation of mitochondrial ATP synthesis coupled proton transport"/>
    <property type="evidence" value="ECO:0007669"/>
    <property type="project" value="TreeGrafter"/>
</dbReference>
<dbReference type="GO" id="GO:0016279">
    <property type="term" value="F:protein-lysine N-methyltransferase activity"/>
    <property type="evidence" value="ECO:0007669"/>
    <property type="project" value="InterPro"/>
</dbReference>
<comment type="similarity">
    <text evidence="1">Belongs to the ANT/ATPSC lysine N-methyltransferase family.</text>
</comment>
<gene>
    <name evidence="8" type="primary">LOC115881229</name>
</gene>
<feature type="transmembrane region" description="Helical" evidence="5">
    <location>
        <begin position="34"/>
        <end position="54"/>
    </location>
</feature>
<dbReference type="Pfam" id="PF13847">
    <property type="entry name" value="Methyltransf_31"/>
    <property type="match status" value="1"/>
</dbReference>
<dbReference type="InterPro" id="IPR029063">
    <property type="entry name" value="SAM-dependent_MTases_sf"/>
</dbReference>
<evidence type="ECO:0000256" key="2">
    <source>
        <dbReference type="ARBA" id="ARBA00022603"/>
    </source>
</evidence>
<evidence type="ECO:0000256" key="4">
    <source>
        <dbReference type="ARBA" id="ARBA00022691"/>
    </source>
</evidence>
<name>A0A6J2XSM1_SITOR</name>
<keyword evidence="5" id="KW-0812">Transmembrane</keyword>
<reference evidence="8" key="1">
    <citation type="submission" date="2025-08" db="UniProtKB">
        <authorList>
            <consortium name="RefSeq"/>
        </authorList>
    </citation>
    <scope>IDENTIFICATION</scope>
    <source>
        <tissue evidence="8">Gonads</tissue>
    </source>
</reference>
<keyword evidence="3" id="KW-0808">Transferase</keyword>
<dbReference type="CDD" id="cd02440">
    <property type="entry name" value="AdoMet_MTases"/>
    <property type="match status" value="1"/>
</dbReference>
<dbReference type="InterPro" id="IPR026170">
    <property type="entry name" value="FAM173A/B"/>
</dbReference>
<dbReference type="AlphaFoldDB" id="A0A6J2XSM1"/>
<sequence length="211" mass="23220">MSFSSKQYEDSDLLNFQSSSNKQKPFGLSLTGKILVGITGGVALGLTVICAPFVSPALRKYCLPYIPATNEQVSNIFKALKGFSKGSLLDLGSGDGRIVIEAAKKGFEAHGVELNPWLVLYSKIKAFKSGLSSKNSKFIKADLWKYNISNYDVIVIFGVDQMMKDLEKKFNDECKPTCNILACRFPLPNMTPIKTVGCGIDTVWLYQIKPS</sequence>
<protein>
    <submittedName>
        <fullName evidence="8">ATP synthase subunit C lysine N-methyltransferase</fullName>
    </submittedName>
</protein>
<keyword evidence="2" id="KW-0489">Methyltransferase</keyword>
<dbReference type="OrthoDB" id="66144at2759"/>
<evidence type="ECO:0000256" key="1">
    <source>
        <dbReference type="ARBA" id="ARBA00010633"/>
    </source>
</evidence>
<feature type="domain" description="Methyltransferase" evidence="6">
    <location>
        <begin position="85"/>
        <end position="171"/>
    </location>
</feature>
<keyword evidence="7" id="KW-1185">Reference proteome</keyword>
<evidence type="ECO:0000256" key="3">
    <source>
        <dbReference type="ARBA" id="ARBA00022679"/>
    </source>
</evidence>
<dbReference type="KEGG" id="soy:115881229"/>
<evidence type="ECO:0000256" key="5">
    <source>
        <dbReference type="SAM" id="Phobius"/>
    </source>
</evidence>
<dbReference type="RefSeq" id="XP_030754508.1">
    <property type="nucleotide sequence ID" value="XM_030898648.1"/>
</dbReference>
<dbReference type="FunCoup" id="A0A6J2XSM1">
    <property type="interactions" value="958"/>
</dbReference>
<evidence type="ECO:0000313" key="7">
    <source>
        <dbReference type="Proteomes" id="UP000504635"/>
    </source>
</evidence>
<dbReference type="Proteomes" id="UP000504635">
    <property type="component" value="Unplaced"/>
</dbReference>
<keyword evidence="5" id="KW-1133">Transmembrane helix</keyword>
<proteinExistence type="inferred from homology"/>
<keyword evidence="4" id="KW-0949">S-adenosyl-L-methionine</keyword>
<dbReference type="PANTHER" id="PTHR13610:SF9">
    <property type="entry name" value="FI06469P"/>
    <property type="match status" value="1"/>
</dbReference>
<dbReference type="GeneID" id="115881229"/>
<keyword evidence="5" id="KW-0472">Membrane</keyword>
<dbReference type="GO" id="GO:0005739">
    <property type="term" value="C:mitochondrion"/>
    <property type="evidence" value="ECO:0007669"/>
    <property type="project" value="TreeGrafter"/>
</dbReference>
<dbReference type="SUPFAM" id="SSF53335">
    <property type="entry name" value="S-adenosyl-L-methionine-dependent methyltransferases"/>
    <property type="match status" value="1"/>
</dbReference>
<evidence type="ECO:0000259" key="6">
    <source>
        <dbReference type="Pfam" id="PF13847"/>
    </source>
</evidence>
<dbReference type="InParanoid" id="A0A6J2XSM1"/>
<organism evidence="7 8">
    <name type="scientific">Sitophilus oryzae</name>
    <name type="common">Rice weevil</name>
    <name type="synonym">Curculio oryzae</name>
    <dbReference type="NCBI Taxonomy" id="7048"/>
    <lineage>
        <taxon>Eukaryota</taxon>
        <taxon>Metazoa</taxon>
        <taxon>Ecdysozoa</taxon>
        <taxon>Arthropoda</taxon>
        <taxon>Hexapoda</taxon>
        <taxon>Insecta</taxon>
        <taxon>Pterygota</taxon>
        <taxon>Neoptera</taxon>
        <taxon>Endopterygota</taxon>
        <taxon>Coleoptera</taxon>
        <taxon>Polyphaga</taxon>
        <taxon>Cucujiformia</taxon>
        <taxon>Curculionidae</taxon>
        <taxon>Dryophthorinae</taxon>
        <taxon>Sitophilus</taxon>
    </lineage>
</organism>
<dbReference type="InterPro" id="IPR025714">
    <property type="entry name" value="Methyltranfer_dom"/>
</dbReference>
<dbReference type="GO" id="GO:0032259">
    <property type="term" value="P:methylation"/>
    <property type="evidence" value="ECO:0007669"/>
    <property type="project" value="UniProtKB-KW"/>
</dbReference>
<accession>A0A6J2XSM1</accession>
<dbReference type="Gene3D" id="3.40.50.150">
    <property type="entry name" value="Vaccinia Virus protein VP39"/>
    <property type="match status" value="1"/>
</dbReference>